<protein>
    <recommendedName>
        <fullName evidence="3">HVA22-like protein</fullName>
    </recommendedName>
</protein>
<proteinExistence type="predicted"/>
<reference evidence="1 2" key="1">
    <citation type="journal article" date="2020" name="BMC Genomics">
        <title>Intraspecific diversification of the crop wild relative Brassica cretica Lam. using demographic model selection.</title>
        <authorList>
            <person name="Kioukis A."/>
            <person name="Michalopoulou V.A."/>
            <person name="Briers L."/>
            <person name="Pirintsos S."/>
            <person name="Studholme D.J."/>
            <person name="Pavlidis P."/>
            <person name="Sarris P.F."/>
        </authorList>
    </citation>
    <scope>NUCLEOTIDE SEQUENCE [LARGE SCALE GENOMIC DNA]</scope>
    <source>
        <strain evidence="2">cv. PFS-1207/04</strain>
    </source>
</reference>
<comment type="caution">
    <text evidence="1">The sequence shown here is derived from an EMBL/GenBank/DDBJ whole genome shotgun (WGS) entry which is preliminary data.</text>
</comment>
<dbReference type="EMBL" id="QGKV02000759">
    <property type="protein sequence ID" value="KAF3564329.1"/>
    <property type="molecule type" value="Genomic_DNA"/>
</dbReference>
<evidence type="ECO:0008006" key="3">
    <source>
        <dbReference type="Google" id="ProtNLM"/>
    </source>
</evidence>
<accession>A0ABQ7CYA0</accession>
<evidence type="ECO:0000313" key="1">
    <source>
        <dbReference type="EMBL" id="KAF3564329.1"/>
    </source>
</evidence>
<evidence type="ECO:0000313" key="2">
    <source>
        <dbReference type="Proteomes" id="UP000266723"/>
    </source>
</evidence>
<gene>
    <name evidence="1" type="ORF">DY000_02013341</name>
</gene>
<dbReference type="Proteomes" id="UP000266723">
    <property type="component" value="Unassembled WGS sequence"/>
</dbReference>
<keyword evidence="2" id="KW-1185">Reference proteome</keyword>
<name>A0ABQ7CYA0_BRACR</name>
<sequence>MAPAAAATPHPTAAWISAGWIFGSLGTPPGIAKGGGEIRVLITIQTATSLFWHVWLVPHAPATVLMILLPCSIRSWTHTMYPFVRFLKEPYESSHLQLVKAILDSDSIVPMTVG</sequence>
<organism evidence="1 2">
    <name type="scientific">Brassica cretica</name>
    <name type="common">Mustard</name>
    <dbReference type="NCBI Taxonomy" id="69181"/>
    <lineage>
        <taxon>Eukaryota</taxon>
        <taxon>Viridiplantae</taxon>
        <taxon>Streptophyta</taxon>
        <taxon>Embryophyta</taxon>
        <taxon>Tracheophyta</taxon>
        <taxon>Spermatophyta</taxon>
        <taxon>Magnoliopsida</taxon>
        <taxon>eudicotyledons</taxon>
        <taxon>Gunneridae</taxon>
        <taxon>Pentapetalae</taxon>
        <taxon>rosids</taxon>
        <taxon>malvids</taxon>
        <taxon>Brassicales</taxon>
        <taxon>Brassicaceae</taxon>
        <taxon>Brassiceae</taxon>
        <taxon>Brassica</taxon>
    </lineage>
</organism>